<dbReference type="STRING" id="52.CMC5_009800"/>
<gene>
    <name evidence="3" type="ORF">CMC5_009800</name>
</gene>
<proteinExistence type="predicted"/>
<dbReference type="OrthoDB" id="5478565at2"/>
<dbReference type="Proteomes" id="UP000067626">
    <property type="component" value="Chromosome"/>
</dbReference>
<dbReference type="EMBL" id="CP012159">
    <property type="protein sequence ID" value="AKT36859.1"/>
    <property type="molecule type" value="Genomic_DNA"/>
</dbReference>
<sequence length="859" mass="94938">MNVGRFTAKHRSIATRVGNPRWVVALTFIAVVALGLANIDENPLSVGRTPPAEDEILAYHVDEDRDIVVKVPIEIDAVEVTTWTALPPQDDVPCDSALRYPYGFTATFIDEQGHQVARHDFDLESRISCDPDRPADSSEYAARLANGGGPVTDPRMSLVVTRDTLPRGGHLRLRAKPAPTTPGPDGRPAYNVPPVLPRLTVLTRLEGRYQRGEALRKVFEQSLDADERQRVVRNVSALGFADLPDLARERVLTTWARRLEAAGIEQKDYTVSRLLLRRFRTPYPRAEGRGTSEFVVGERHAAALNFRGPAELHLEGPEGRTVRIADGYVAPSPVVLGPEGRAVVLLQREDIRSVIIDALGPDFGVRFAVPRDQASVQIGEILHRTTPEGLRVETPPDVRIVRYLDLDPKAPVVARIAPGQDFLGILLRTEIDLGADVEAGEANLVARWGPGEREFAKLQVMLPRSRFEWWSEGFDATDPRMAILRVPPGAERIELTGDPRTHVRLRTLEPGVLETLYRIPYRVQLQDDETWRYAPFDISEWTDIRAANLDELERNDRFSDLREQVRIEKVGKGARGPGDVPERPLLPEHAPVRRRLLSPAYQSPGEAYPGDAWTPLIDPKHALIEAAGNRAGRVVVTWRAERARLGKQVSLVVDGETATEERIAALAGTLKLDLSPGKHHLAIQGLGSTGAAYMDAAPADGGPIVRRRDVYELTGTRPLVLKFDQHPGETLHLVLFMVTQGGNAPYRVRYDIEGAKPGSTLGAFFRRITIPEGILTGRTGDFGRGTLWEAATDRRGVDGIARAVIRLGDDLSPGPRTVRLWLQGQKEDGMANRLWVGPVLVGQPPGAKPTDPRVWVEDE</sequence>
<accession>A0A0K1E7L9</accession>
<keyword evidence="2" id="KW-0812">Transmembrane</keyword>
<dbReference type="KEGG" id="ccro:CMC5_009800"/>
<evidence type="ECO:0000313" key="3">
    <source>
        <dbReference type="EMBL" id="AKT36859.1"/>
    </source>
</evidence>
<organism evidence="3 4">
    <name type="scientific">Chondromyces crocatus</name>
    <dbReference type="NCBI Taxonomy" id="52"/>
    <lineage>
        <taxon>Bacteria</taxon>
        <taxon>Pseudomonadati</taxon>
        <taxon>Myxococcota</taxon>
        <taxon>Polyangia</taxon>
        <taxon>Polyangiales</taxon>
        <taxon>Polyangiaceae</taxon>
        <taxon>Chondromyces</taxon>
    </lineage>
</organism>
<name>A0A0K1E7L9_CHOCO</name>
<dbReference type="RefSeq" id="WP_050429309.1">
    <property type="nucleotide sequence ID" value="NZ_CP012159.1"/>
</dbReference>
<keyword evidence="2" id="KW-1133">Transmembrane helix</keyword>
<feature type="region of interest" description="Disordered" evidence="1">
    <location>
        <begin position="169"/>
        <end position="192"/>
    </location>
</feature>
<evidence type="ECO:0000256" key="1">
    <source>
        <dbReference type="SAM" id="MobiDB-lite"/>
    </source>
</evidence>
<keyword evidence="2" id="KW-0472">Membrane</keyword>
<evidence type="ECO:0000256" key="2">
    <source>
        <dbReference type="SAM" id="Phobius"/>
    </source>
</evidence>
<keyword evidence="4" id="KW-1185">Reference proteome</keyword>
<evidence type="ECO:0000313" key="4">
    <source>
        <dbReference type="Proteomes" id="UP000067626"/>
    </source>
</evidence>
<dbReference type="AlphaFoldDB" id="A0A0K1E7L9"/>
<feature type="transmembrane region" description="Helical" evidence="2">
    <location>
        <begin position="21"/>
        <end position="39"/>
    </location>
</feature>
<reference evidence="3 4" key="1">
    <citation type="submission" date="2015-07" db="EMBL/GenBank/DDBJ databases">
        <title>Genome analysis of myxobacterium Chondromyces crocatus Cm c5 reveals a high potential for natural compound synthesis and the genetic basis for the loss of fruiting body formation.</title>
        <authorList>
            <person name="Zaburannyi N."/>
            <person name="Bunk B."/>
            <person name="Maier J."/>
            <person name="Overmann J."/>
            <person name="Mueller R."/>
        </authorList>
    </citation>
    <scope>NUCLEOTIDE SEQUENCE [LARGE SCALE GENOMIC DNA]</scope>
    <source>
        <strain evidence="3 4">Cm c5</strain>
    </source>
</reference>
<protein>
    <submittedName>
        <fullName evidence="3">Uncharacterized protein</fullName>
    </submittedName>
</protein>